<gene>
    <name evidence="8" type="ORF">HHI36_023020</name>
</gene>
<organism evidence="8 9">
    <name type="scientific">Cryptolaemus montrouzieri</name>
    <dbReference type="NCBI Taxonomy" id="559131"/>
    <lineage>
        <taxon>Eukaryota</taxon>
        <taxon>Metazoa</taxon>
        <taxon>Ecdysozoa</taxon>
        <taxon>Arthropoda</taxon>
        <taxon>Hexapoda</taxon>
        <taxon>Insecta</taxon>
        <taxon>Pterygota</taxon>
        <taxon>Neoptera</taxon>
        <taxon>Endopterygota</taxon>
        <taxon>Coleoptera</taxon>
        <taxon>Polyphaga</taxon>
        <taxon>Cucujiformia</taxon>
        <taxon>Coccinelloidea</taxon>
        <taxon>Coccinellidae</taxon>
        <taxon>Scymninae</taxon>
        <taxon>Scymnini</taxon>
        <taxon>Cryptolaemus</taxon>
    </lineage>
</organism>
<dbReference type="AlphaFoldDB" id="A0ABD2PFI6"/>
<evidence type="ECO:0000256" key="4">
    <source>
        <dbReference type="ARBA" id="ARBA00022737"/>
    </source>
</evidence>
<dbReference type="PANTHER" id="PTHR10527">
    <property type="entry name" value="IMPORTIN BETA"/>
    <property type="match status" value="1"/>
</dbReference>
<keyword evidence="9" id="KW-1185">Reference proteome</keyword>
<dbReference type="InterPro" id="IPR011989">
    <property type="entry name" value="ARM-like"/>
</dbReference>
<accession>A0ABD2PFI6</accession>
<dbReference type="InterPro" id="IPR016024">
    <property type="entry name" value="ARM-type_fold"/>
</dbReference>
<evidence type="ECO:0000256" key="5">
    <source>
        <dbReference type="ARBA" id="ARBA00022927"/>
    </source>
</evidence>
<dbReference type="Proteomes" id="UP001516400">
    <property type="component" value="Unassembled WGS sequence"/>
</dbReference>
<dbReference type="SMART" id="SM00913">
    <property type="entry name" value="IBN_N"/>
    <property type="match status" value="1"/>
</dbReference>
<evidence type="ECO:0000259" key="7">
    <source>
        <dbReference type="PROSITE" id="PS50166"/>
    </source>
</evidence>
<evidence type="ECO:0000256" key="2">
    <source>
        <dbReference type="ARBA" id="ARBA00022448"/>
    </source>
</evidence>
<dbReference type="EMBL" id="JABFTP020000186">
    <property type="protein sequence ID" value="KAL3289608.1"/>
    <property type="molecule type" value="Genomic_DNA"/>
</dbReference>
<evidence type="ECO:0000313" key="9">
    <source>
        <dbReference type="Proteomes" id="UP001516400"/>
    </source>
</evidence>
<dbReference type="Pfam" id="PF25574">
    <property type="entry name" value="TPR_IMB1"/>
    <property type="match status" value="1"/>
</dbReference>
<keyword evidence="5" id="KW-0653">Protein transport</keyword>
<feature type="compositionally biased region" description="Acidic residues" evidence="6">
    <location>
        <begin position="355"/>
        <end position="366"/>
    </location>
</feature>
<dbReference type="Pfam" id="PF03810">
    <property type="entry name" value="IBN_N"/>
    <property type="match status" value="1"/>
</dbReference>
<dbReference type="SUPFAM" id="SSF48371">
    <property type="entry name" value="ARM repeat"/>
    <property type="match status" value="1"/>
</dbReference>
<keyword evidence="3" id="KW-0963">Cytoplasm</keyword>
<dbReference type="Gene3D" id="1.25.10.10">
    <property type="entry name" value="Leucine-rich Repeat Variant"/>
    <property type="match status" value="2"/>
</dbReference>
<dbReference type="GO" id="GO:0015031">
    <property type="term" value="P:protein transport"/>
    <property type="evidence" value="ECO:0007669"/>
    <property type="project" value="UniProtKB-KW"/>
</dbReference>
<feature type="region of interest" description="Disordered" evidence="6">
    <location>
        <begin position="346"/>
        <end position="366"/>
    </location>
</feature>
<dbReference type="InterPro" id="IPR001494">
    <property type="entry name" value="Importin-beta_N"/>
</dbReference>
<keyword evidence="4" id="KW-0677">Repeat</keyword>
<dbReference type="GO" id="GO:0005737">
    <property type="term" value="C:cytoplasm"/>
    <property type="evidence" value="ECO:0007669"/>
    <property type="project" value="UniProtKB-SubCell"/>
</dbReference>
<protein>
    <recommendedName>
        <fullName evidence="7">Importin N-terminal domain-containing protein</fullName>
    </recommendedName>
</protein>
<comment type="caution">
    <text evidence="8">The sequence shown here is derived from an EMBL/GenBank/DDBJ whole genome shotgun (WGS) entry which is preliminary data.</text>
</comment>
<dbReference type="InterPro" id="IPR040122">
    <property type="entry name" value="Importin_beta"/>
</dbReference>
<comment type="subcellular location">
    <subcellularLocation>
        <location evidence="1">Cytoplasm</location>
    </subcellularLocation>
</comment>
<sequence length="893" mass="101171">MKMEWSPQEDGLREILTLLKESQSPDTATQRAVQQKLEELNKFPDFNNYLMFVLTKLTSEDEPTRSLSGLILKNNVKTHYSNSMPNVTNFIKSECLQAVGDPSPLIRATVGILITTIACKGDLSSWPELLPSLCSMLDSQDYNVCEGAFGALQKICEDSAEALDADTVNRPLDILIPKFLQFFNHSSSKIRTYAIGCVNQFIGQRSQTLMYHIDPFLTNLFHVAADEEPEVRKNVCRALVMLLEVRMDRLLPQIENIIEYMLVRTQDSNEGVALEACEFWLSLAEQPICRNVLTNHLSRLIPILVRGMKYSDIDIILLKGDVEEDDNVPDKEEDIRPRFHKSKNHTYKMGSQVENNDDDDDDDFDDGDDDGVLSDWNLRKCSAAALDVLANVFRDDLLPILIPILKETLFHQEWQIKESGILALGAIAEGCMTGMVGLLPELIPYLINCLNDKKALVRAITCWTLSRYSHWVVSQPHDAYLKPLMTELLKRILDSNKRVQEAACSAFATLEEEACTELVPYLGYILETLVFAFNKYQHKNLLILYDAIGTLADSVGHHLNKPDYINLLMPPLIHKWNVLKDEDKDLFPLLECLSSVATALQSGFLPYCEPVYCRCVSLVHHTLCLHMANLQNPEEYEAPDKDFMIVALDLLSGLAEGLNGHIERLVENSNIMDLLHLCMQDPMPEVRQSSFALLGDLTKACFQHVRPRIPDFLPILGQNLNPEYISVCNNATWAIGEISIKLGADTRPYIPMVLNQLIDIINKPNTPKTLLENTAITIGRLGYVCPHDVAPMLQQFVRQWCTSLRNIKDNEEKDSAFRGMCQMIQVNPAGVVQQFIFFCDAVASWITPKDDLKEVFIRILHSFKTQVGEENWKRFSDQFPPALTERLTTLYGV</sequence>
<evidence type="ECO:0000256" key="1">
    <source>
        <dbReference type="ARBA" id="ARBA00004496"/>
    </source>
</evidence>
<reference evidence="8 9" key="1">
    <citation type="journal article" date="2021" name="BMC Biol.">
        <title>Horizontally acquired antibacterial genes associated with adaptive radiation of ladybird beetles.</title>
        <authorList>
            <person name="Li H.S."/>
            <person name="Tang X.F."/>
            <person name="Huang Y.H."/>
            <person name="Xu Z.Y."/>
            <person name="Chen M.L."/>
            <person name="Du X.Y."/>
            <person name="Qiu B.Y."/>
            <person name="Chen P.T."/>
            <person name="Zhang W."/>
            <person name="Slipinski A."/>
            <person name="Escalona H.E."/>
            <person name="Waterhouse R.M."/>
            <person name="Zwick A."/>
            <person name="Pang H."/>
        </authorList>
    </citation>
    <scope>NUCLEOTIDE SEQUENCE [LARGE SCALE GENOMIC DNA]</scope>
    <source>
        <strain evidence="8">SYSU2018</strain>
    </source>
</reference>
<feature type="domain" description="Importin N-terminal" evidence="7">
    <location>
        <begin position="33"/>
        <end position="101"/>
    </location>
</feature>
<evidence type="ECO:0000256" key="3">
    <source>
        <dbReference type="ARBA" id="ARBA00022490"/>
    </source>
</evidence>
<name>A0ABD2PFI6_9CUCU</name>
<evidence type="ECO:0000313" key="8">
    <source>
        <dbReference type="EMBL" id="KAL3289608.1"/>
    </source>
</evidence>
<keyword evidence="2" id="KW-0813">Transport</keyword>
<dbReference type="InterPro" id="IPR058584">
    <property type="entry name" value="IMB1_TNPO1-like_TPR"/>
</dbReference>
<evidence type="ECO:0000256" key="6">
    <source>
        <dbReference type="SAM" id="MobiDB-lite"/>
    </source>
</evidence>
<dbReference type="PROSITE" id="PS50166">
    <property type="entry name" value="IMPORTIN_B_NT"/>
    <property type="match status" value="1"/>
</dbReference>
<proteinExistence type="predicted"/>
<dbReference type="Pfam" id="PF13513">
    <property type="entry name" value="HEAT_EZ"/>
    <property type="match status" value="1"/>
</dbReference>